<feature type="transmembrane region" description="Helical" evidence="8">
    <location>
        <begin position="45"/>
        <end position="64"/>
    </location>
</feature>
<dbReference type="Pfam" id="PF11837">
    <property type="entry name" value="INV_N"/>
    <property type="match status" value="1"/>
</dbReference>
<dbReference type="Proteomes" id="UP000288805">
    <property type="component" value="Unassembled WGS sequence"/>
</dbReference>
<evidence type="ECO:0000256" key="6">
    <source>
        <dbReference type="ARBA" id="ARBA00023145"/>
    </source>
</evidence>
<proteinExistence type="inferred from homology"/>
<reference evidence="11 12" key="1">
    <citation type="journal article" date="2018" name="PLoS Genet.">
        <title>Population sequencing reveals clonal diversity and ancestral inbreeding in the grapevine cultivar Chardonnay.</title>
        <authorList>
            <person name="Roach M.J."/>
            <person name="Johnson D.L."/>
            <person name="Bohlmann J."/>
            <person name="van Vuuren H.J."/>
            <person name="Jones S.J."/>
            <person name="Pretorius I.S."/>
            <person name="Schmidt S.A."/>
            <person name="Borneman A.R."/>
        </authorList>
    </citation>
    <scope>NUCLEOTIDE SEQUENCE [LARGE SCALE GENOMIC DNA]</scope>
    <source>
        <strain evidence="12">cv. Chardonnay</strain>
        <tissue evidence="11">Leaf</tissue>
    </source>
</reference>
<comment type="similarity">
    <text evidence="2">Belongs to the glycosyl hydrolase 32 family.</text>
</comment>
<dbReference type="GO" id="GO:0005975">
    <property type="term" value="P:carbohydrate metabolic process"/>
    <property type="evidence" value="ECO:0007669"/>
    <property type="project" value="InterPro"/>
</dbReference>
<evidence type="ECO:0000256" key="1">
    <source>
        <dbReference type="ARBA" id="ARBA00004410"/>
    </source>
</evidence>
<evidence type="ECO:0000313" key="11">
    <source>
        <dbReference type="EMBL" id="RVW40125.1"/>
    </source>
</evidence>
<comment type="subcellular location">
    <subcellularLocation>
        <location evidence="1">Vacuole lumen</location>
    </subcellularLocation>
</comment>
<dbReference type="GO" id="GO:0005775">
    <property type="term" value="C:vacuolar lumen"/>
    <property type="evidence" value="ECO:0007669"/>
    <property type="project" value="UniProtKB-SubCell"/>
</dbReference>
<comment type="caution">
    <text evidence="11">The sequence shown here is derived from an EMBL/GenBank/DDBJ whole genome shotgun (WGS) entry which is preliminary data.</text>
</comment>
<accession>A0A438DX78</accession>
<keyword evidence="4" id="KW-0926">Vacuole</keyword>
<sequence length="570" mass="63491">MDTHHATSHDLLHDEAYAPLPYSPLPDHPVPAEAPALGQRRPLKVFAVTLASLMFLVSLVALVIHQSPQTPVTVDNDGPSMEREGRGVAQGVSEKSFLGFSGRRLSYNWTTAMFAWQRTAFHFQPEKNWMNGNGQWGVVEWYGVPGGAPIMNTECDKRIGTYLLESRTNKERDGLAFCGWLDPQCGPLHMSHLRLEVCGGHLVGPLFHMGCVKRHDPLALPPLRHGPDRWFDLNGVWTGSATILPNGQIIMLYTGDTNDSVQVQNLAYPANLSDPLLLHWIKYENNPVMVPPAGIASDDFRDPTTMWVGADGNWRVAVGSLVNTTGIVLVFQTTNFTDFEQLDGVLHGVPGTGMWECVDFYPVSINGVYGLDTSAHGPGIKHVLKASMDDNRHDYYALGEYDPMTDTWTPDDPELDVGDIESDDLKKGWASLQSIPRTVLHDNKTGTYLLLWPIEELDIVAEFEVDNETLEGDDDTLSELTPIYFYIAKDTDGSYKTFFCTDLSRLIIRLWKALAKGEVMYHDRVYPTEAIYGAARLFLFNNATGVNVTASIKIWEMASADIHPYPLDQP</sequence>
<keyword evidence="8" id="KW-0812">Transmembrane</keyword>
<evidence type="ECO:0000259" key="9">
    <source>
        <dbReference type="Pfam" id="PF00251"/>
    </source>
</evidence>
<keyword evidence="5" id="KW-0378">Hydrolase</keyword>
<dbReference type="Gene3D" id="2.115.10.20">
    <property type="entry name" value="Glycosyl hydrolase domain, family 43"/>
    <property type="match status" value="1"/>
</dbReference>
<dbReference type="EMBL" id="QGNW01001464">
    <property type="protein sequence ID" value="RVW40125.1"/>
    <property type="molecule type" value="Genomic_DNA"/>
</dbReference>
<dbReference type="Pfam" id="PF00251">
    <property type="entry name" value="Glyco_hydro_32N"/>
    <property type="match status" value="1"/>
</dbReference>
<gene>
    <name evidence="11" type="primary">INV*DC4_1</name>
    <name evidence="11" type="ORF">CK203_086235</name>
</gene>
<name>A0A438DX78_VITVI</name>
<evidence type="ECO:0000256" key="7">
    <source>
        <dbReference type="ARBA" id="ARBA00023295"/>
    </source>
</evidence>
<evidence type="ECO:0000256" key="5">
    <source>
        <dbReference type="ARBA" id="ARBA00022801"/>
    </source>
</evidence>
<dbReference type="CDD" id="cd18624">
    <property type="entry name" value="GH32_Fruct1-like"/>
    <property type="match status" value="1"/>
</dbReference>
<dbReference type="InterPro" id="IPR013148">
    <property type="entry name" value="Glyco_hydro_32_N"/>
</dbReference>
<dbReference type="Gene3D" id="2.60.120.560">
    <property type="entry name" value="Exo-inulinase, domain 1"/>
    <property type="match status" value="1"/>
</dbReference>
<evidence type="ECO:0000259" key="10">
    <source>
        <dbReference type="Pfam" id="PF11837"/>
    </source>
</evidence>
<feature type="domain" description="Glycosyl hydrolase family 32 N-terminal" evidence="9">
    <location>
        <begin position="227"/>
        <end position="418"/>
    </location>
</feature>
<protein>
    <recommendedName>
        <fullName evidence="3">beta-fructofuranosidase</fullName>
        <ecNumber evidence="3">3.2.1.26</ecNumber>
    </recommendedName>
</protein>
<evidence type="ECO:0000256" key="8">
    <source>
        <dbReference type="SAM" id="Phobius"/>
    </source>
</evidence>
<dbReference type="InterPro" id="IPR023296">
    <property type="entry name" value="Glyco_hydro_beta-prop_sf"/>
</dbReference>
<dbReference type="SUPFAM" id="SSF75005">
    <property type="entry name" value="Arabinanase/levansucrase/invertase"/>
    <property type="match status" value="1"/>
</dbReference>
<feature type="domain" description="Beta-fructofuranosidase N-terminal" evidence="10">
    <location>
        <begin position="22"/>
        <end position="113"/>
    </location>
</feature>
<dbReference type="InterPro" id="IPR021792">
    <property type="entry name" value="Beta-fructofuranosidase_N"/>
</dbReference>
<keyword evidence="6" id="KW-0865">Zymogen</keyword>
<keyword evidence="7" id="KW-0326">Glycosidase</keyword>
<organism evidence="11 12">
    <name type="scientific">Vitis vinifera</name>
    <name type="common">Grape</name>
    <dbReference type="NCBI Taxonomy" id="29760"/>
    <lineage>
        <taxon>Eukaryota</taxon>
        <taxon>Viridiplantae</taxon>
        <taxon>Streptophyta</taxon>
        <taxon>Embryophyta</taxon>
        <taxon>Tracheophyta</taxon>
        <taxon>Spermatophyta</taxon>
        <taxon>Magnoliopsida</taxon>
        <taxon>eudicotyledons</taxon>
        <taxon>Gunneridae</taxon>
        <taxon>Pentapetalae</taxon>
        <taxon>rosids</taxon>
        <taxon>Vitales</taxon>
        <taxon>Vitaceae</taxon>
        <taxon>Viteae</taxon>
        <taxon>Vitis</taxon>
    </lineage>
</organism>
<evidence type="ECO:0000256" key="2">
    <source>
        <dbReference type="ARBA" id="ARBA00009902"/>
    </source>
</evidence>
<keyword evidence="8" id="KW-1133">Transmembrane helix</keyword>
<dbReference type="SMART" id="SM00640">
    <property type="entry name" value="Glyco_32"/>
    <property type="match status" value="1"/>
</dbReference>
<dbReference type="InterPro" id="IPR001362">
    <property type="entry name" value="Glyco_hydro_32"/>
</dbReference>
<dbReference type="EC" id="3.2.1.26" evidence="3"/>
<keyword evidence="8" id="KW-0472">Membrane</keyword>
<dbReference type="PANTHER" id="PTHR31953">
    <property type="entry name" value="BETA-FRUCTOFURANOSIDASE, INSOLUBLE ISOENZYME CWINV1-RELATED"/>
    <property type="match status" value="1"/>
</dbReference>
<evidence type="ECO:0000256" key="4">
    <source>
        <dbReference type="ARBA" id="ARBA00022554"/>
    </source>
</evidence>
<dbReference type="InterPro" id="IPR050551">
    <property type="entry name" value="Fructan_Metab_Enzymes"/>
</dbReference>
<dbReference type="GO" id="GO:0004564">
    <property type="term" value="F:beta-fructofuranosidase activity"/>
    <property type="evidence" value="ECO:0007669"/>
    <property type="project" value="UniProtKB-EC"/>
</dbReference>
<dbReference type="AlphaFoldDB" id="A0A438DX78"/>
<evidence type="ECO:0000256" key="3">
    <source>
        <dbReference type="ARBA" id="ARBA00012758"/>
    </source>
</evidence>
<evidence type="ECO:0000313" key="12">
    <source>
        <dbReference type="Proteomes" id="UP000288805"/>
    </source>
</evidence>